<dbReference type="AlphaFoldDB" id="S9QW78"/>
<dbReference type="InterPro" id="IPR016568">
    <property type="entry name" value="Sulphur_oxidation_SoxY"/>
</dbReference>
<sequence length="152" mass="15420">MIGRDPETSEEKAMDFTRRETMAIGGAALLVASLPRGAQAATVDELIAEFTGGADVADSGVELTAPEIAENGNTVPIEVSAESAEAIMVLAAGNPTPPVATFTFGPLAASHYASTRIRLAGTQDVIAVAKLSDGTFARTSKNVKVTIGGCGG</sequence>
<dbReference type="NCBIfam" id="TIGR04488">
    <property type="entry name" value="SoxY_true_GGCGG"/>
    <property type="match status" value="1"/>
</dbReference>
<evidence type="ECO:0000259" key="1">
    <source>
        <dbReference type="Pfam" id="PF13501"/>
    </source>
</evidence>
<accession>S9QW78</accession>
<gene>
    <name evidence="2" type="ORF">Salmuc_04867</name>
</gene>
<proteinExistence type="predicted"/>
<dbReference type="HOGENOM" id="CLU_118521_1_0_5"/>
<organism evidence="2 3">
    <name type="scientific">Salipiger mucosus DSM 16094</name>
    <dbReference type="NCBI Taxonomy" id="1123237"/>
    <lineage>
        <taxon>Bacteria</taxon>
        <taxon>Pseudomonadati</taxon>
        <taxon>Pseudomonadota</taxon>
        <taxon>Alphaproteobacteria</taxon>
        <taxon>Rhodobacterales</taxon>
        <taxon>Roseobacteraceae</taxon>
        <taxon>Salipiger</taxon>
    </lineage>
</organism>
<keyword evidence="3" id="KW-1185">Reference proteome</keyword>
<dbReference type="Gene3D" id="2.60.40.2470">
    <property type="entry name" value="SoxY domain"/>
    <property type="match status" value="1"/>
</dbReference>
<comment type="caution">
    <text evidence="2">The sequence shown here is derived from an EMBL/GenBank/DDBJ whole genome shotgun (WGS) entry which is preliminary data.</text>
</comment>
<dbReference type="PIRSF" id="PIRSF010312">
    <property type="entry name" value="Sulphur_oxidation_SoxY"/>
    <property type="match status" value="1"/>
</dbReference>
<name>S9QW78_9RHOB</name>
<dbReference type="InterPro" id="IPR038162">
    <property type="entry name" value="SoxY_sf"/>
</dbReference>
<dbReference type="InterPro" id="IPR032711">
    <property type="entry name" value="SoxY"/>
</dbReference>
<evidence type="ECO:0000313" key="3">
    <source>
        <dbReference type="Proteomes" id="UP000015347"/>
    </source>
</evidence>
<reference evidence="3" key="1">
    <citation type="journal article" date="2014" name="Stand. Genomic Sci.">
        <title>Genome sequence of the exopolysaccharide-producing Salipiger mucosus type strain (DSM 16094(T)), a moderately halophilic member of the Roseobacter clade.</title>
        <authorList>
            <person name="Riedel T."/>
            <person name="Spring S."/>
            <person name="Fiebig A."/>
            <person name="Petersen J."/>
            <person name="Kyrpides N.C."/>
            <person name="Goker M."/>
            <person name="Klenk H.P."/>
        </authorList>
    </citation>
    <scope>NUCLEOTIDE SEQUENCE [LARGE SCALE GENOMIC DNA]</scope>
    <source>
        <strain evidence="3">DSM 16094</strain>
    </source>
</reference>
<dbReference type="STRING" id="1123237.Salmuc_04867"/>
<dbReference type="Proteomes" id="UP000015347">
    <property type="component" value="Unassembled WGS sequence"/>
</dbReference>
<dbReference type="EMBL" id="APVH01000008">
    <property type="protein sequence ID" value="EPX85596.1"/>
    <property type="molecule type" value="Genomic_DNA"/>
</dbReference>
<dbReference type="Pfam" id="PF13501">
    <property type="entry name" value="SoxY"/>
    <property type="match status" value="1"/>
</dbReference>
<feature type="domain" description="Ig-like SoxY" evidence="1">
    <location>
        <begin position="48"/>
        <end position="150"/>
    </location>
</feature>
<evidence type="ECO:0000313" key="2">
    <source>
        <dbReference type="EMBL" id="EPX85596.1"/>
    </source>
</evidence>
<protein>
    <submittedName>
        <fullName evidence="2">Sulfur oxidation protein SoxY</fullName>
    </submittedName>
</protein>
<dbReference type="eggNOG" id="COG5501">
    <property type="taxonomic scope" value="Bacteria"/>
</dbReference>